<keyword evidence="3" id="KW-0547">Nucleotide-binding</keyword>
<feature type="domain" description="Kinesin motor" evidence="6">
    <location>
        <begin position="4"/>
        <end position="321"/>
    </location>
</feature>
<dbReference type="InterPro" id="IPR001752">
    <property type="entry name" value="Kinesin_motor_dom"/>
</dbReference>
<feature type="coiled-coil region" evidence="4">
    <location>
        <begin position="636"/>
        <end position="701"/>
    </location>
</feature>
<dbReference type="InterPro" id="IPR036961">
    <property type="entry name" value="Kinesin_motor_dom_sf"/>
</dbReference>
<feature type="compositionally biased region" description="Basic and acidic residues" evidence="5">
    <location>
        <begin position="422"/>
        <end position="440"/>
    </location>
</feature>
<accession>A0AAD2D5L6</accession>
<feature type="coiled-coil region" evidence="4">
    <location>
        <begin position="513"/>
        <end position="554"/>
    </location>
</feature>
<feature type="region of interest" description="Disordered" evidence="5">
    <location>
        <begin position="418"/>
        <end position="440"/>
    </location>
</feature>
<dbReference type="PROSITE" id="PS50067">
    <property type="entry name" value="KINESIN_MOTOR_2"/>
    <property type="match status" value="1"/>
</dbReference>
<evidence type="ECO:0000256" key="1">
    <source>
        <dbReference type="ARBA" id="ARBA00023054"/>
    </source>
</evidence>
<protein>
    <recommendedName>
        <fullName evidence="6">Kinesin motor domain-containing protein</fullName>
    </recommendedName>
</protein>
<comment type="caution">
    <text evidence="7">The sequence shown here is derived from an EMBL/GenBank/DDBJ whole genome shotgun (WGS) entry which is preliminary data.</text>
</comment>
<dbReference type="SUPFAM" id="SSF52540">
    <property type="entry name" value="P-loop containing nucleoside triphosphate hydrolases"/>
    <property type="match status" value="1"/>
</dbReference>
<reference evidence="7" key="1">
    <citation type="submission" date="2023-07" db="EMBL/GenBank/DDBJ databases">
        <authorList>
            <consortium name="AG Swart"/>
            <person name="Singh M."/>
            <person name="Singh A."/>
            <person name="Seah K."/>
            <person name="Emmerich C."/>
        </authorList>
    </citation>
    <scope>NUCLEOTIDE SEQUENCE</scope>
    <source>
        <strain evidence="7">DP1</strain>
    </source>
</reference>
<dbReference type="Proteomes" id="UP001295684">
    <property type="component" value="Unassembled WGS sequence"/>
</dbReference>
<name>A0AAD2D5L6_EUPCR</name>
<dbReference type="InterPro" id="IPR027417">
    <property type="entry name" value="P-loop_NTPase"/>
</dbReference>
<evidence type="ECO:0000256" key="5">
    <source>
        <dbReference type="SAM" id="MobiDB-lite"/>
    </source>
</evidence>
<evidence type="ECO:0000259" key="6">
    <source>
        <dbReference type="PROSITE" id="PS50067"/>
    </source>
</evidence>
<dbReference type="EMBL" id="CAMPGE010023443">
    <property type="protein sequence ID" value="CAI2381382.1"/>
    <property type="molecule type" value="Genomic_DNA"/>
</dbReference>
<dbReference type="Gene3D" id="3.40.850.10">
    <property type="entry name" value="Kinesin motor domain"/>
    <property type="match status" value="1"/>
</dbReference>
<dbReference type="GO" id="GO:0008017">
    <property type="term" value="F:microtubule binding"/>
    <property type="evidence" value="ECO:0007669"/>
    <property type="project" value="InterPro"/>
</dbReference>
<feature type="binding site" evidence="3">
    <location>
        <begin position="85"/>
        <end position="92"/>
    </location>
    <ligand>
        <name>ATP</name>
        <dbReference type="ChEBI" id="CHEBI:30616"/>
    </ligand>
</feature>
<dbReference type="AlphaFoldDB" id="A0AAD2D5L6"/>
<gene>
    <name evidence="7" type="ORF">ECRASSUSDP1_LOCUS22837</name>
</gene>
<keyword evidence="3" id="KW-0067">ATP-binding</keyword>
<keyword evidence="8" id="KW-1185">Reference proteome</keyword>
<evidence type="ECO:0000256" key="4">
    <source>
        <dbReference type="SAM" id="Coils"/>
    </source>
</evidence>
<dbReference type="InterPro" id="IPR027640">
    <property type="entry name" value="Kinesin-like_fam"/>
</dbReference>
<dbReference type="GO" id="GO:0007018">
    <property type="term" value="P:microtubule-based movement"/>
    <property type="evidence" value="ECO:0007669"/>
    <property type="project" value="InterPro"/>
</dbReference>
<dbReference type="GO" id="GO:0005524">
    <property type="term" value="F:ATP binding"/>
    <property type="evidence" value="ECO:0007669"/>
    <property type="project" value="UniProtKB-UniRule"/>
</dbReference>
<proteinExistence type="inferred from homology"/>
<evidence type="ECO:0000256" key="3">
    <source>
        <dbReference type="PROSITE-ProRule" id="PRU00283"/>
    </source>
</evidence>
<keyword evidence="1 4" id="KW-0175">Coiled coil</keyword>
<keyword evidence="2 3" id="KW-0505">Motor protein</keyword>
<evidence type="ECO:0000313" key="7">
    <source>
        <dbReference type="EMBL" id="CAI2381382.1"/>
    </source>
</evidence>
<organism evidence="7 8">
    <name type="scientific">Euplotes crassus</name>
    <dbReference type="NCBI Taxonomy" id="5936"/>
    <lineage>
        <taxon>Eukaryota</taxon>
        <taxon>Sar</taxon>
        <taxon>Alveolata</taxon>
        <taxon>Ciliophora</taxon>
        <taxon>Intramacronucleata</taxon>
        <taxon>Spirotrichea</taxon>
        <taxon>Hypotrichia</taxon>
        <taxon>Euplotida</taxon>
        <taxon>Euplotidae</taxon>
        <taxon>Moneuplotes</taxon>
    </lineage>
</organism>
<dbReference type="PANTHER" id="PTHR47968">
    <property type="entry name" value="CENTROMERE PROTEIN E"/>
    <property type="match status" value="1"/>
</dbReference>
<comment type="similarity">
    <text evidence="3">Belongs to the TRAFAC class myosin-kinesin ATPase superfamily. Kinesin family.</text>
</comment>
<dbReference type="GO" id="GO:0003777">
    <property type="term" value="F:microtubule motor activity"/>
    <property type="evidence" value="ECO:0007669"/>
    <property type="project" value="InterPro"/>
</dbReference>
<dbReference type="SMART" id="SM00129">
    <property type="entry name" value="KISc"/>
    <property type="match status" value="1"/>
</dbReference>
<evidence type="ECO:0000256" key="2">
    <source>
        <dbReference type="ARBA" id="ARBA00023175"/>
    </source>
</evidence>
<sequence>MEQNINVSIRLKPLRAEEAKDERNLQWREVGGDTLIMTTEHKSESYQFDHVFDGDKKTRDIFSTCILNQILSALNGINISVLVYGQTSSGKTHTMQGSQEERGIIPLSISAIFQKLNHIKANFKMRVSYLEIYNETINDLLNEENKNLDFRINPQTGDTFVKNLSEEEVCDEASSFEWLERGEAIRQVAATAANHCSSRSHTIFTIKLEIIKDKIVQKSDIVLVDLAGSESAGRAESKGMRFKEGVNINKSLLSLSNTISSLSKPSRSKYNGFRESKLTRILEKSLSGNSKTFIICTISQLYKNQFESCNTIKFGIKAKSMKTTIIENRNSLSSKEMSVNPFLKQMNDDKKRYKERIQDLEEQLQYRIFHPDQEVDEDPPGFVPEYALTEYILQQRINFLELKIDELICENSMLNNNQAEEEVSRRSPTEREREYSSIKEHKHLKDSLKHSNSNINFLKSLNEQLLDWLGSFQTSEVHRKKYKEIKQSLANLCPVPVPESQSSLDDLGISDEHLELALTVDDLKREISELQDKKDILEREVELANDILDQERTDCGYLFDEFEQKIADQEREKTSMILLERDYKEKAEAKIRDLSRSVSRFTKRNQVLQKKLKKRTDEATLIKQQLDDKHKECALLKSSVRSLQEKELRLNEMESNYKKCQFEIARMAGIVCDNQQLQEKAIRLEEMNSTLTQKLNKHRAESLQTQPSQVYQRRKSCSCEHLSRVLKSANTVLKSGMKNIKELHEVSDQPKSIGKLKSRENLNIPQFTKRVSRMDILKEQTQVFKDLQELLSKASVEDIPARSLQPKGQAKHDHNNEKEDLCSILEQLQSINSTIKPVAF</sequence>
<dbReference type="PRINTS" id="PR00380">
    <property type="entry name" value="KINESINHEAVY"/>
</dbReference>
<evidence type="ECO:0000313" key="8">
    <source>
        <dbReference type="Proteomes" id="UP001295684"/>
    </source>
</evidence>
<dbReference type="PANTHER" id="PTHR47968:SF75">
    <property type="entry name" value="CENTROMERE-ASSOCIATED PROTEIN E"/>
    <property type="match status" value="1"/>
</dbReference>
<dbReference type="Pfam" id="PF00225">
    <property type="entry name" value="Kinesin"/>
    <property type="match status" value="1"/>
</dbReference>